<keyword evidence="2" id="KW-0288">FMN</keyword>
<dbReference type="Proteomes" id="UP000031518">
    <property type="component" value="Unassembled WGS sequence"/>
</dbReference>
<dbReference type="Gene3D" id="3.40.109.10">
    <property type="entry name" value="NADH Oxidase"/>
    <property type="match status" value="1"/>
</dbReference>
<evidence type="ECO:0000256" key="2">
    <source>
        <dbReference type="ARBA" id="ARBA00022643"/>
    </source>
</evidence>
<protein>
    <submittedName>
        <fullName evidence="5">Nitroreductase</fullName>
    </submittedName>
</protein>
<dbReference type="EMBL" id="CBXV010000001">
    <property type="protein sequence ID" value="CDM64140.1"/>
    <property type="molecule type" value="Genomic_DNA"/>
</dbReference>
<dbReference type="InterPro" id="IPR050627">
    <property type="entry name" value="Nitroreductase/BluB"/>
</dbReference>
<evidence type="ECO:0000259" key="4">
    <source>
        <dbReference type="Pfam" id="PF00881"/>
    </source>
</evidence>
<dbReference type="PANTHER" id="PTHR23026">
    <property type="entry name" value="NADPH NITROREDUCTASE"/>
    <property type="match status" value="1"/>
</dbReference>
<evidence type="ECO:0000256" key="1">
    <source>
        <dbReference type="ARBA" id="ARBA00022630"/>
    </source>
</evidence>
<gene>
    <name evidence="5" type="ORF">PYK22_00132</name>
</gene>
<dbReference type="RefSeq" id="WP_060635181.1">
    <property type="nucleotide sequence ID" value="NZ_CBXV010000001.1"/>
</dbReference>
<keyword evidence="3" id="KW-0560">Oxidoreductase</keyword>
<reference evidence="5 6" key="2">
    <citation type="submission" date="2015-01" db="EMBL/GenBank/DDBJ databases">
        <title>Complete genome sequence of Pyrinomonas methylaliphatogenes type strain K22T.</title>
        <authorList>
            <person name="Lee K.C.Y."/>
            <person name="Power J.F."/>
            <person name="Dunfield P.F."/>
            <person name="Morgan X.C."/>
            <person name="Huttenhower C."/>
            <person name="Stott M.B."/>
        </authorList>
    </citation>
    <scope>NUCLEOTIDE SEQUENCE [LARGE SCALE GENOMIC DNA]</scope>
    <source>
        <strain evidence="5 6">K22</strain>
    </source>
</reference>
<feature type="domain" description="Nitroreductase" evidence="4">
    <location>
        <begin position="50"/>
        <end position="231"/>
    </location>
</feature>
<dbReference type="Pfam" id="PF00881">
    <property type="entry name" value="Nitroreductase"/>
    <property type="match status" value="1"/>
</dbReference>
<name>A0A0B6WVJ6_9BACT</name>
<keyword evidence="1" id="KW-0285">Flavoprotein</keyword>
<organism evidence="5 6">
    <name type="scientific">Pyrinomonas methylaliphatogenes</name>
    <dbReference type="NCBI Taxonomy" id="454194"/>
    <lineage>
        <taxon>Bacteria</taxon>
        <taxon>Pseudomonadati</taxon>
        <taxon>Acidobacteriota</taxon>
        <taxon>Blastocatellia</taxon>
        <taxon>Blastocatellales</taxon>
        <taxon>Pyrinomonadaceae</taxon>
        <taxon>Pyrinomonas</taxon>
    </lineage>
</organism>
<dbReference type="OrthoDB" id="9812105at2"/>
<evidence type="ECO:0000256" key="3">
    <source>
        <dbReference type="ARBA" id="ARBA00023002"/>
    </source>
</evidence>
<accession>A0A0B6WVJ6</accession>
<dbReference type="AlphaFoldDB" id="A0A0B6WVJ6"/>
<dbReference type="SUPFAM" id="SSF55469">
    <property type="entry name" value="FMN-dependent nitroreductase-like"/>
    <property type="match status" value="1"/>
</dbReference>
<dbReference type="InterPro" id="IPR000415">
    <property type="entry name" value="Nitroreductase-like"/>
</dbReference>
<dbReference type="PANTHER" id="PTHR23026:SF90">
    <property type="entry name" value="IODOTYROSINE DEIODINASE 1"/>
    <property type="match status" value="1"/>
</dbReference>
<proteinExistence type="predicted"/>
<evidence type="ECO:0000313" key="5">
    <source>
        <dbReference type="EMBL" id="CDM64140.1"/>
    </source>
</evidence>
<dbReference type="STRING" id="454194.PYK22_00132"/>
<sequence length="253" mass="28152">MSVERSPVELKELLEAEDVPSDLRLDGGTVARPTVAEALEAAEPFLALLAGRRSVRQFAPDAPPRELILRAIEAATYAPSGMNKQPWRFVVVTNEEVKMEMVARVSREIETIIALLAGDQFADKVSGYLRNYATLFRRAPVIINVLYREYGQVIASLLERAQISYPENQEEAANPAMQSVAAAIQNLQLAAHALGLATCWMTAPLFAKRQLHELLGIEPPWELVAVVPLGYAANPRISAPRRIRFDRVVRWIE</sequence>
<evidence type="ECO:0000313" key="6">
    <source>
        <dbReference type="Proteomes" id="UP000031518"/>
    </source>
</evidence>
<dbReference type="InterPro" id="IPR029479">
    <property type="entry name" value="Nitroreductase"/>
</dbReference>
<dbReference type="GO" id="GO:0016491">
    <property type="term" value="F:oxidoreductase activity"/>
    <property type="evidence" value="ECO:0007669"/>
    <property type="project" value="UniProtKB-KW"/>
</dbReference>
<keyword evidence="6" id="KW-1185">Reference proteome</keyword>
<reference evidence="5 6" key="1">
    <citation type="submission" date="2013-12" db="EMBL/GenBank/DDBJ databases">
        <authorList>
            <person name="Stott M."/>
        </authorList>
    </citation>
    <scope>NUCLEOTIDE SEQUENCE [LARGE SCALE GENOMIC DNA]</scope>
    <source>
        <strain evidence="5 6">K22</strain>
    </source>
</reference>